<feature type="compositionally biased region" description="Low complexity" evidence="1">
    <location>
        <begin position="1"/>
        <end position="13"/>
    </location>
</feature>
<proteinExistence type="predicted"/>
<evidence type="ECO:0000313" key="2">
    <source>
        <dbReference type="EMBL" id="COY46005.1"/>
    </source>
</evidence>
<name>A0A916PBP3_MYCTX</name>
<evidence type="ECO:0000313" key="3">
    <source>
        <dbReference type="Proteomes" id="UP000039021"/>
    </source>
</evidence>
<reference evidence="3" key="1">
    <citation type="submission" date="2015-03" db="EMBL/GenBank/DDBJ databases">
        <authorList>
            <consortium name="Pathogen Informatics"/>
        </authorList>
    </citation>
    <scope>NUCLEOTIDE SEQUENCE [LARGE SCALE GENOMIC DNA]</scope>
    <source>
        <strain evidence="3">N09902308</strain>
    </source>
</reference>
<feature type="region of interest" description="Disordered" evidence="1">
    <location>
        <begin position="1"/>
        <end position="51"/>
    </location>
</feature>
<organism evidence="2 3">
    <name type="scientific">Mycobacterium tuberculosis</name>
    <dbReference type="NCBI Taxonomy" id="1773"/>
    <lineage>
        <taxon>Bacteria</taxon>
        <taxon>Bacillati</taxon>
        <taxon>Actinomycetota</taxon>
        <taxon>Actinomycetes</taxon>
        <taxon>Mycobacteriales</taxon>
        <taxon>Mycobacteriaceae</taxon>
        <taxon>Mycobacterium</taxon>
        <taxon>Mycobacterium tuberculosis complex</taxon>
    </lineage>
</organism>
<protein>
    <submittedName>
        <fullName evidence="2">Uncharacterized protein</fullName>
    </submittedName>
</protein>
<gene>
    <name evidence="2" type="ORF">ERS007739_02642</name>
</gene>
<sequence length="51" mass="5050">MASSTTADATAKSVVRELGTASPFQIPPRLAKLPSVPSPGSARGANAVTPS</sequence>
<dbReference type="AlphaFoldDB" id="A0A916PBP3"/>
<comment type="caution">
    <text evidence="2">The sequence shown here is derived from an EMBL/GenBank/DDBJ whole genome shotgun (WGS) entry which is preliminary data.</text>
</comment>
<evidence type="ECO:0000256" key="1">
    <source>
        <dbReference type="SAM" id="MobiDB-lite"/>
    </source>
</evidence>
<accession>A0A916PBP3</accession>
<dbReference type="Proteomes" id="UP000039021">
    <property type="component" value="Unassembled WGS sequence"/>
</dbReference>
<dbReference type="EMBL" id="CSBK01001237">
    <property type="protein sequence ID" value="COY46005.1"/>
    <property type="molecule type" value="Genomic_DNA"/>
</dbReference>